<dbReference type="Proteomes" id="UP001430065">
    <property type="component" value="Unassembled WGS sequence"/>
</dbReference>
<reference evidence="1 2" key="1">
    <citation type="submission" date="2020-10" db="EMBL/GenBank/DDBJ databases">
        <title>Phylogeny of dyella-like bacteria.</title>
        <authorList>
            <person name="Fu J."/>
        </authorList>
    </citation>
    <scope>NUCLEOTIDE SEQUENCE [LARGE SCALE GENOMIC DNA]</scope>
    <source>
        <strain evidence="1 2">THG-B117</strain>
    </source>
</reference>
<organism evidence="1 2">
    <name type="scientific">Dyella kyungheensis</name>
    <dbReference type="NCBI Taxonomy" id="1242174"/>
    <lineage>
        <taxon>Bacteria</taxon>
        <taxon>Pseudomonadati</taxon>
        <taxon>Pseudomonadota</taxon>
        <taxon>Gammaproteobacteria</taxon>
        <taxon>Lysobacterales</taxon>
        <taxon>Rhodanobacteraceae</taxon>
        <taxon>Dyella</taxon>
    </lineage>
</organism>
<evidence type="ECO:0008006" key="3">
    <source>
        <dbReference type="Google" id="ProtNLM"/>
    </source>
</evidence>
<protein>
    <recommendedName>
        <fullName evidence="3">DUF2059 domain-containing protein</fullName>
    </recommendedName>
</protein>
<evidence type="ECO:0000313" key="1">
    <source>
        <dbReference type="EMBL" id="MBM7123664.1"/>
    </source>
</evidence>
<dbReference type="EMBL" id="JADIKC010000015">
    <property type="protein sequence ID" value="MBM7123664.1"/>
    <property type="molecule type" value="Genomic_DNA"/>
</dbReference>
<dbReference type="RefSeq" id="WP_204638185.1">
    <property type="nucleotide sequence ID" value="NZ_JADIKC010000015.1"/>
</dbReference>
<sequence length="205" mass="22012">MYTLLQQVQSAPERAVSMSQSGMLTRMARRVLLVTILLWGSAGVAFAQERSPLNAHDLAIRKVIVDMQLAPFLKTNLLSEVGKGVKSPVDSIFAELKSTPDSEIVDLLVPIYRDQLSDAEAQQASEFLELPVGRLAVAKLTGMEVPGAPSSPNSISQADIDDAKKVSDAGAGLALKKLATFMNSRQAKQETMGAVMNYLTRPKGG</sequence>
<proteinExistence type="predicted"/>
<gene>
    <name evidence="1" type="ORF">ISP20_21040</name>
</gene>
<keyword evidence="2" id="KW-1185">Reference proteome</keyword>
<evidence type="ECO:0000313" key="2">
    <source>
        <dbReference type="Proteomes" id="UP001430065"/>
    </source>
</evidence>
<comment type="caution">
    <text evidence="1">The sequence shown here is derived from an EMBL/GenBank/DDBJ whole genome shotgun (WGS) entry which is preliminary data.</text>
</comment>
<name>A0ABS2JYE9_9GAMM</name>
<accession>A0ABS2JYE9</accession>